<proteinExistence type="predicted"/>
<organism evidence="1 2">
    <name type="scientific">Natronospira bacteriovora</name>
    <dbReference type="NCBI Taxonomy" id="3069753"/>
    <lineage>
        <taxon>Bacteria</taxon>
        <taxon>Pseudomonadati</taxon>
        <taxon>Pseudomonadota</taxon>
        <taxon>Gammaproteobacteria</taxon>
        <taxon>Natronospirales</taxon>
        <taxon>Natronospiraceae</taxon>
        <taxon>Natronospira</taxon>
    </lineage>
</organism>
<evidence type="ECO:0000313" key="1">
    <source>
        <dbReference type="EMBL" id="MDQ2069005.1"/>
    </source>
</evidence>
<dbReference type="EMBL" id="JAVDDT010000002">
    <property type="protein sequence ID" value="MDQ2069005.1"/>
    <property type="molecule type" value="Genomic_DNA"/>
</dbReference>
<protein>
    <recommendedName>
        <fullName evidence="3">CBM-cenC domain-containing protein</fullName>
    </recommendedName>
</protein>
<dbReference type="RefSeq" id="WP_306727500.1">
    <property type="nucleotide sequence ID" value="NZ_JAVDDT010000002.1"/>
</dbReference>
<name>A0ABU0W4Q4_9GAMM</name>
<dbReference type="Gene3D" id="2.60.120.260">
    <property type="entry name" value="Galactose-binding domain-like"/>
    <property type="match status" value="1"/>
</dbReference>
<evidence type="ECO:0008006" key="3">
    <source>
        <dbReference type="Google" id="ProtNLM"/>
    </source>
</evidence>
<evidence type="ECO:0000313" key="2">
    <source>
        <dbReference type="Proteomes" id="UP001239019"/>
    </source>
</evidence>
<dbReference type="Proteomes" id="UP001239019">
    <property type="component" value="Unassembled WGS sequence"/>
</dbReference>
<gene>
    <name evidence="1" type="ORF">RBH19_03865</name>
</gene>
<comment type="caution">
    <text evidence="1">The sequence shown here is derived from an EMBL/GenBank/DDBJ whole genome shotgun (WGS) entry which is preliminary data.</text>
</comment>
<accession>A0ABU0W4Q4</accession>
<sequence>MTEEKTWTIRIALGLLVLAVTIHLPATAGENGLPEGWFPVGDGPAVYETVVSEDAGMDGRGLIIRSRDQEELRFGGVGQRIDASDYLGERVRLTGYLRPRGVEQHTGLWMRVDPVGGGDPLAFDNMMERPVNGTADWSQYEVVLDVPNNASFIFFGALLAGKGEVNVDQLNLEVVDESTPVTDLMLDK</sequence>
<reference evidence="1 2" key="1">
    <citation type="submission" date="2023-08" db="EMBL/GenBank/DDBJ databases">
        <title>Whole-genome sequencing of halo(alkali)philic microorganisms from hypersaline lakes.</title>
        <authorList>
            <person name="Sorokin D.Y."/>
            <person name="Abbas B."/>
            <person name="Merkel A.Y."/>
        </authorList>
    </citation>
    <scope>NUCLEOTIDE SEQUENCE [LARGE SCALE GENOMIC DNA]</scope>
    <source>
        <strain evidence="1 2">AB-CW4</strain>
    </source>
</reference>
<keyword evidence="2" id="KW-1185">Reference proteome</keyword>